<evidence type="ECO:0000313" key="2">
    <source>
        <dbReference type="Proteomes" id="UP001164705"/>
    </source>
</evidence>
<evidence type="ECO:0000313" key="1">
    <source>
        <dbReference type="EMBL" id="WAC02472.1"/>
    </source>
</evidence>
<dbReference type="RefSeq" id="WP_267677070.1">
    <property type="nucleotide sequence ID" value="NZ_CP113088.1"/>
</dbReference>
<dbReference type="KEGG" id="lnu:N7U66_01810"/>
<accession>A0A9E8MXQ6</accession>
<reference evidence="1" key="1">
    <citation type="submission" date="2022-11" db="EMBL/GenBank/DDBJ databases">
        <title>Lacinutrix neustonica HL-RS19T sp. nov., isolated from the surface microlayer sample of brackish Lake Shihwa.</title>
        <authorList>
            <person name="Choi J.Y."/>
            <person name="Hwang C.Y."/>
        </authorList>
    </citation>
    <scope>NUCLEOTIDE SEQUENCE</scope>
    <source>
        <strain evidence="1">HL-RS19</strain>
    </source>
</reference>
<name>A0A9E8MXQ6_9FLAO</name>
<keyword evidence="2" id="KW-1185">Reference proteome</keyword>
<protein>
    <submittedName>
        <fullName evidence="1">Uncharacterized protein</fullName>
    </submittedName>
</protein>
<sequence length="97" mass="11124">MKKEMKLLSLVMITSNLMVLSCDQWRSAEVKVQVEETAFNVVNLPANPLNIKETNSNLFSDFIYDVGPRFQPMTVSDLKKATSIRDFMSPRNVSFYN</sequence>
<dbReference type="PROSITE" id="PS51257">
    <property type="entry name" value="PROKAR_LIPOPROTEIN"/>
    <property type="match status" value="1"/>
</dbReference>
<proteinExistence type="predicted"/>
<dbReference type="AlphaFoldDB" id="A0A9E8MXQ6"/>
<dbReference type="Proteomes" id="UP001164705">
    <property type="component" value="Chromosome"/>
</dbReference>
<dbReference type="EMBL" id="CP113088">
    <property type="protein sequence ID" value="WAC02472.1"/>
    <property type="molecule type" value="Genomic_DNA"/>
</dbReference>
<gene>
    <name evidence="1" type="ORF">N7U66_01810</name>
</gene>
<organism evidence="1 2">
    <name type="scientific">Lacinutrix neustonica</name>
    <dbReference type="NCBI Taxonomy" id="2980107"/>
    <lineage>
        <taxon>Bacteria</taxon>
        <taxon>Pseudomonadati</taxon>
        <taxon>Bacteroidota</taxon>
        <taxon>Flavobacteriia</taxon>
        <taxon>Flavobacteriales</taxon>
        <taxon>Flavobacteriaceae</taxon>
        <taxon>Lacinutrix</taxon>
    </lineage>
</organism>